<dbReference type="GO" id="GO:0009306">
    <property type="term" value="P:protein secretion"/>
    <property type="evidence" value="ECO:0007669"/>
    <property type="project" value="InterPro"/>
</dbReference>
<evidence type="ECO:0000313" key="9">
    <source>
        <dbReference type="Proteomes" id="UP000004095"/>
    </source>
</evidence>
<feature type="compositionally biased region" description="Basic and acidic residues" evidence="5">
    <location>
        <begin position="1583"/>
        <end position="1595"/>
    </location>
</feature>
<organism evidence="8 9">
    <name type="scientific">Microscilla marina ATCC 23134</name>
    <dbReference type="NCBI Taxonomy" id="313606"/>
    <lineage>
        <taxon>Bacteria</taxon>
        <taxon>Pseudomonadati</taxon>
        <taxon>Bacteroidota</taxon>
        <taxon>Cytophagia</taxon>
        <taxon>Cytophagales</taxon>
        <taxon>Microscillaceae</taxon>
        <taxon>Microscilla</taxon>
    </lineage>
</organism>
<dbReference type="InterPro" id="IPR007452">
    <property type="entry name" value="TamB_C"/>
</dbReference>
<feature type="transmembrane region" description="Helical" evidence="6">
    <location>
        <begin position="36"/>
        <end position="59"/>
    </location>
</feature>
<dbReference type="Pfam" id="PF04357">
    <property type="entry name" value="TamB"/>
    <property type="match status" value="1"/>
</dbReference>
<keyword evidence="3 6" id="KW-1133">Transmembrane helix</keyword>
<evidence type="ECO:0000256" key="1">
    <source>
        <dbReference type="ARBA" id="ARBA00004167"/>
    </source>
</evidence>
<evidence type="ECO:0000256" key="2">
    <source>
        <dbReference type="ARBA" id="ARBA00022692"/>
    </source>
</evidence>
<proteinExistence type="predicted"/>
<evidence type="ECO:0000256" key="6">
    <source>
        <dbReference type="SAM" id="Phobius"/>
    </source>
</evidence>
<dbReference type="EMBL" id="AAWS01000035">
    <property type="protein sequence ID" value="EAY26369.1"/>
    <property type="molecule type" value="Genomic_DNA"/>
</dbReference>
<comment type="subcellular location">
    <subcellularLocation>
        <location evidence="1">Membrane</location>
        <topology evidence="1">Single-pass membrane protein</topology>
    </subcellularLocation>
</comment>
<comment type="caution">
    <text evidence="8">The sequence shown here is derived from an EMBL/GenBank/DDBJ whole genome shotgun (WGS) entry which is preliminary data.</text>
</comment>
<evidence type="ECO:0000313" key="8">
    <source>
        <dbReference type="EMBL" id="EAY26369.1"/>
    </source>
</evidence>
<name>A1ZTE7_MICM2</name>
<keyword evidence="4 6" id="KW-0472">Membrane</keyword>
<feature type="domain" description="Translocation and assembly module TamB C-terminal" evidence="7">
    <location>
        <begin position="1100"/>
        <end position="1518"/>
    </location>
</feature>
<dbReference type="Proteomes" id="UP000004095">
    <property type="component" value="Unassembled WGS sequence"/>
</dbReference>
<keyword evidence="2 6" id="KW-0812">Transmembrane</keyword>
<dbReference type="GO" id="GO:0005886">
    <property type="term" value="C:plasma membrane"/>
    <property type="evidence" value="ECO:0007669"/>
    <property type="project" value="InterPro"/>
</dbReference>
<reference evidence="8 9" key="1">
    <citation type="submission" date="2007-01" db="EMBL/GenBank/DDBJ databases">
        <authorList>
            <person name="Haygood M."/>
            <person name="Podell S."/>
            <person name="Anderson C."/>
            <person name="Hopkinson B."/>
            <person name="Roe K."/>
            <person name="Barbeau K."/>
            <person name="Gaasterland T."/>
            <person name="Ferriera S."/>
            <person name="Johnson J."/>
            <person name="Kravitz S."/>
            <person name="Beeson K."/>
            <person name="Sutton G."/>
            <person name="Rogers Y.-H."/>
            <person name="Friedman R."/>
            <person name="Frazier M."/>
            <person name="Venter J.C."/>
        </authorList>
    </citation>
    <scope>NUCLEOTIDE SEQUENCE [LARGE SCALE GENOMIC DNA]</scope>
    <source>
        <strain evidence="8 9">ATCC 23134</strain>
    </source>
</reference>
<dbReference type="PANTHER" id="PTHR36985">
    <property type="entry name" value="TRANSLOCATION AND ASSEMBLY MODULE SUBUNIT TAMB"/>
    <property type="match status" value="1"/>
</dbReference>
<sequence>MQKTLVENSVTSNAPKPWRKVMRNARQVIKKITIRIIKFFLISVVGFTVLAVFALYFSFTQTVLTQEMMRYLTSKSGFEMELEHLDIDWLGSKATLQQVSIRDLQKKQMIFAQHVVVDFSYQTIFANNKIVLDRVEVDQASVNLAIDAGSEQLNIVAFTDTLGQLLSSPKAKKTKTVSQKFIIKKIILKNNYFGYDDNRTEALIDHRLFDYNHFSIDNINLKASRFLNVADTTQLQIERLTGKELGNEFPVHRLQTFFRVFDQGMEFRNLYCGVGKSILRDEVIFRFERLSHMGDFNTMVDFSGRFKETIIHNEDLARFDEYFRGWHDATKVWGKVAGKVNDFKGDKVRLRFGKNSFITGKFAFSGLPNLDSTQMNLDFDNSNLLASDISRYVNSPSTDTILQKFGNIQYQGSFVGTMNDFVATGKVRTDLGTIITDARFQLHANEALSAYQGKVATQELDLGKLLNRPDLLQSVTLKGTIDGVGFSTKSAVFSLNAAIEKIGVNGYDYRNIEVNGELGKKRFKGYFLSLDPNFNLEMKGEINFAYKDSTIKRLPQGKFDLESTIKNVDFQAIGLSAYPARIQGNLLMDIYGLSLDSLVGTVELSKAYFQYKDKTIAPEKEFLFSSFEKKDRTGAYHRTVDFNSAFLKAHFEGDFLFSQLAANIPELRHEYQMSLRNNPKEIKDYYEEKKKKPSPKFNLAYSFTFKNINPVLNFLDVDASVSPDVNFEGYLVQDSTSMIATIHSTNDIPQISYLDNQLFDTGLDLSSRRKIDSASVDVEFYIKSNKQNFGGFTTDSLLITTRWQRDSINFSVNVAQTPQLEDSIRNFLKLAGGIKITSERTDIAFKDSYMDIFNHRWTVLNSHLITIRDSSVVVDHLLIKRGQKRATILLDGKMGYNDQDTMRLDVNNIRIGAFAHLFGVNASGLVRSSFKVHHAYQKPQVVGEAYIYNMMLDSVLIGDLMINKLNWNDSLKKAAIDFDVYRRSMQPMLSVYGTYDPFAPLDRRFDVLAKLQGMNLQILSPFAKPYLSKLDGSANGRLKLLGSLDKPVLEGSVDVVNGTFKINYLGSKFYFSDRIFFKRNEIGVKRLTLYDNWDSYQAESKQRVLKVGGGIYHDYFSNFLMAIEGTFNNLKVINKPAVPNEVFYGEAYASGNLRVTGYIDNMVELKVNATSDKGTKVYMPLDGYTEVSKKSYIEFVNFSDTLQKKLSSVVKKVDLTGFKMDFNLDLNDNAQFEIIFDAQAGDLIRATGSGKINLEMDEEGDFSIFGDYIISKGTYNFTLLNLINKGFNINAGSRVVFNGDLYDSNINISAGYQRQVSLMPLINLDQVTDPQNPEYRRRYPVNVLLNLRGKLMSPEIKLDIDLSEAQKTPNVVLQDAIRDLRSIIRLDEQQLNRQVFSVLVLQRLAPRVTGFTGLGAATGSSLTELLSNQLSNWVSQVDKNLELTLDLDPSALDAAQLNVSYSLLDGRLRISRAGGFTNTQNQTDVASVVGEWTIEYMLSDDGRFRAKMYNKNNQSPLGNINLSNASNTTAGFSMLYTESFSSLRDLLRFGKKKKPGKKPGKEKKKYTKKAKKIKNNSPLMPPKKTDDSSKKGANY</sequence>
<dbReference type="eggNOG" id="COG2911">
    <property type="taxonomic scope" value="Bacteria"/>
</dbReference>
<dbReference type="PANTHER" id="PTHR36985:SF1">
    <property type="entry name" value="TRANSLOCATION AND ASSEMBLY MODULE SUBUNIT TAMB"/>
    <property type="match status" value="1"/>
</dbReference>
<feature type="compositionally biased region" description="Basic residues" evidence="5">
    <location>
        <begin position="1549"/>
        <end position="1574"/>
    </location>
</feature>
<dbReference type="RefSeq" id="WP_002701164.1">
    <property type="nucleotide sequence ID" value="NZ_AAWS01000035.1"/>
</dbReference>
<feature type="region of interest" description="Disordered" evidence="5">
    <location>
        <begin position="1549"/>
        <end position="1595"/>
    </location>
</feature>
<dbReference type="OrthoDB" id="9811276at2"/>
<keyword evidence="9" id="KW-1185">Reference proteome</keyword>
<evidence type="ECO:0000259" key="7">
    <source>
        <dbReference type="Pfam" id="PF04357"/>
    </source>
</evidence>
<evidence type="ECO:0000256" key="4">
    <source>
        <dbReference type="ARBA" id="ARBA00023136"/>
    </source>
</evidence>
<evidence type="ECO:0000256" key="5">
    <source>
        <dbReference type="SAM" id="MobiDB-lite"/>
    </source>
</evidence>
<evidence type="ECO:0000256" key="3">
    <source>
        <dbReference type="ARBA" id="ARBA00022989"/>
    </source>
</evidence>
<protein>
    <recommendedName>
        <fullName evidence="7">Translocation and assembly module TamB C-terminal domain-containing protein</fullName>
    </recommendedName>
</protein>
<gene>
    <name evidence="8" type="ORF">M23134_04647</name>
</gene>
<accession>A1ZTE7</accession>